<keyword evidence="1" id="KW-0808">Transferase</keyword>
<keyword evidence="2" id="KW-1185">Reference proteome</keyword>
<organism evidence="1 2">
    <name type="scientific">Pontibacter rugosus</name>
    <dbReference type="NCBI Taxonomy" id="1745966"/>
    <lineage>
        <taxon>Bacteria</taxon>
        <taxon>Pseudomonadati</taxon>
        <taxon>Bacteroidota</taxon>
        <taxon>Cytophagia</taxon>
        <taxon>Cytophagales</taxon>
        <taxon>Hymenobacteraceae</taxon>
        <taxon>Pontibacter</taxon>
    </lineage>
</organism>
<dbReference type="Gene3D" id="3.40.50.150">
    <property type="entry name" value="Vaccinia Virus protein VP39"/>
    <property type="match status" value="1"/>
</dbReference>
<comment type="caution">
    <text evidence="1">The sequence shown here is derived from an EMBL/GenBank/DDBJ whole genome shotgun (WGS) entry which is preliminary data.</text>
</comment>
<proteinExistence type="predicted"/>
<dbReference type="RefSeq" id="WP_377527969.1">
    <property type="nucleotide sequence ID" value="NZ_JBHTLD010000106.1"/>
</dbReference>
<evidence type="ECO:0000313" key="1">
    <source>
        <dbReference type="EMBL" id="MFD1186977.1"/>
    </source>
</evidence>
<dbReference type="Pfam" id="PF08003">
    <property type="entry name" value="Methyltransf_9"/>
    <property type="match status" value="1"/>
</dbReference>
<accession>A0ABW3SR82</accession>
<keyword evidence="1" id="KW-0489">Methyltransferase</keyword>
<protein>
    <submittedName>
        <fullName evidence="1">TIGR04290 family methyltransferase</fullName>
    </submittedName>
</protein>
<dbReference type="PANTHER" id="PTHR43861:SF1">
    <property type="entry name" value="TRANS-ACONITATE 2-METHYLTRANSFERASE"/>
    <property type="match status" value="1"/>
</dbReference>
<dbReference type="PANTHER" id="PTHR43861">
    <property type="entry name" value="TRANS-ACONITATE 2-METHYLTRANSFERASE-RELATED"/>
    <property type="match status" value="1"/>
</dbReference>
<name>A0ABW3SR82_9BACT</name>
<dbReference type="GO" id="GO:0032259">
    <property type="term" value="P:methylation"/>
    <property type="evidence" value="ECO:0007669"/>
    <property type="project" value="UniProtKB-KW"/>
</dbReference>
<reference evidence="2" key="1">
    <citation type="journal article" date="2019" name="Int. J. Syst. Evol. Microbiol.">
        <title>The Global Catalogue of Microorganisms (GCM) 10K type strain sequencing project: providing services to taxonomists for standard genome sequencing and annotation.</title>
        <authorList>
            <consortium name="The Broad Institute Genomics Platform"/>
            <consortium name="The Broad Institute Genome Sequencing Center for Infectious Disease"/>
            <person name="Wu L."/>
            <person name="Ma J."/>
        </authorList>
    </citation>
    <scope>NUCLEOTIDE SEQUENCE [LARGE SCALE GENOMIC DNA]</scope>
    <source>
        <strain evidence="2">JCM 31319</strain>
    </source>
</reference>
<dbReference type="GO" id="GO:0008168">
    <property type="term" value="F:methyltransferase activity"/>
    <property type="evidence" value="ECO:0007669"/>
    <property type="project" value="UniProtKB-KW"/>
</dbReference>
<dbReference type="InterPro" id="IPR029063">
    <property type="entry name" value="SAM-dependent_MTases_sf"/>
</dbReference>
<evidence type="ECO:0000313" key="2">
    <source>
        <dbReference type="Proteomes" id="UP001597094"/>
    </source>
</evidence>
<dbReference type="InterPro" id="IPR027554">
    <property type="entry name" value="Meth_Rta_06860"/>
</dbReference>
<gene>
    <name evidence="1" type="ORF">ACFQ2O_12245</name>
</gene>
<dbReference type="CDD" id="cd02440">
    <property type="entry name" value="AdoMet_MTases"/>
    <property type="match status" value="1"/>
</dbReference>
<dbReference type="NCBIfam" id="TIGR04290">
    <property type="entry name" value="meth_Rta_06860"/>
    <property type="match status" value="1"/>
</dbReference>
<sequence length="271" mass="31396">MQQEIEQLGPWFHNLHLPNGEQTAPNHFLGDFPNFKWKELESHIPADLTGKNVLDIGCNAGFYSIELAKRGANVLGIDVDPHYLRQAEWAAKQFGLEDKIKLQQMQVYDVARLDRQFDLIWYMGVLYHLRYPLLSLDILSQKCRGQMVFQTLSMPGDQATETPDDFGINDRERMLEEGWPKMAFIEKKMAGDLTNWWAPNHSAIEAMMRSCGFRLKARPGHELYLLEVDEQLKQNQQWNNSEYLSATGQDWQEAVKQKVAEKNSYMEGQKS</sequence>
<dbReference type="InterPro" id="IPR027555">
    <property type="entry name" value="Mo5U34_MeTrfas-like"/>
</dbReference>
<dbReference type="Proteomes" id="UP001597094">
    <property type="component" value="Unassembled WGS sequence"/>
</dbReference>
<dbReference type="SUPFAM" id="SSF53335">
    <property type="entry name" value="S-adenosyl-L-methionine-dependent methyltransferases"/>
    <property type="match status" value="1"/>
</dbReference>
<dbReference type="EMBL" id="JBHTLD010000106">
    <property type="protein sequence ID" value="MFD1186977.1"/>
    <property type="molecule type" value="Genomic_DNA"/>
</dbReference>